<keyword evidence="2" id="KW-0012">Acyltransferase</keyword>
<dbReference type="EMBL" id="WUUL01000001">
    <property type="protein sequence ID" value="MXQ52309.1"/>
    <property type="molecule type" value="Genomic_DNA"/>
</dbReference>
<dbReference type="PANTHER" id="PTHR43420">
    <property type="entry name" value="ACETYLTRANSFERASE"/>
    <property type="match status" value="1"/>
</dbReference>
<proteinExistence type="predicted"/>
<dbReference type="InterPro" id="IPR016181">
    <property type="entry name" value="Acyl_CoA_acyltransferase"/>
</dbReference>
<evidence type="ECO:0000259" key="3">
    <source>
        <dbReference type="PROSITE" id="PS51186"/>
    </source>
</evidence>
<dbReference type="PROSITE" id="PS51186">
    <property type="entry name" value="GNAT"/>
    <property type="match status" value="1"/>
</dbReference>
<sequence>MIIFRSLRDCTWREMTDIWNEAFEGYFVPLHFDEKQLNVHFAKGDISPQHSCLAYYDGKPAGFILNGFRKIDGKKVAWNGGTGVKKEFRGKGVGRALIQECLNLYKEEQVDIATLEAIELNIPAIRLYEKFGYSITDNLYFYTAKNISDLSPTSKTDCKFIHTNNKTIRKLTIWNKWTPWQNQITNFTDDSRAVIVLDRCKNPIAYALYRDIFDDDGDKVQTVLLHCEVTEITNKKDITKLLLAQVFHSPNNKDKNYFCSTYNLLINIHLKSIFQEWGFSKQTGQVWMQQNLTGK</sequence>
<name>A0A6I4VL57_9BACL</name>
<accession>A0A6I4VL57</accession>
<dbReference type="AlphaFoldDB" id="A0A6I4VL57"/>
<dbReference type="Proteomes" id="UP000430692">
    <property type="component" value="Unassembled WGS sequence"/>
</dbReference>
<dbReference type="CDD" id="cd04301">
    <property type="entry name" value="NAT_SF"/>
    <property type="match status" value="1"/>
</dbReference>
<dbReference type="GO" id="GO:0016747">
    <property type="term" value="F:acyltransferase activity, transferring groups other than amino-acyl groups"/>
    <property type="evidence" value="ECO:0007669"/>
    <property type="project" value="InterPro"/>
</dbReference>
<gene>
    <name evidence="4" type="ORF">GSM42_00790</name>
</gene>
<dbReference type="Pfam" id="PF00583">
    <property type="entry name" value="Acetyltransf_1"/>
    <property type="match status" value="1"/>
</dbReference>
<keyword evidence="1 4" id="KW-0808">Transferase</keyword>
<dbReference type="RefSeq" id="WP_160799346.1">
    <property type="nucleotide sequence ID" value="NZ_WUUL01000001.1"/>
</dbReference>
<dbReference type="InterPro" id="IPR000182">
    <property type="entry name" value="GNAT_dom"/>
</dbReference>
<reference evidence="4 5" key="1">
    <citation type="submission" date="2019-12" db="EMBL/GenBank/DDBJ databases">
        <title>Whole-genome analyses of novel actinobacteria.</title>
        <authorList>
            <person name="Sahin N."/>
            <person name="Saygin H."/>
        </authorList>
    </citation>
    <scope>NUCLEOTIDE SEQUENCE [LARGE SCALE GENOMIC DNA]</scope>
    <source>
        <strain evidence="4 5">KC615</strain>
    </source>
</reference>
<dbReference type="Gene3D" id="3.40.630.30">
    <property type="match status" value="1"/>
</dbReference>
<organism evidence="4 5">
    <name type="scientific">Shimazuella alba</name>
    <dbReference type="NCBI Taxonomy" id="2690964"/>
    <lineage>
        <taxon>Bacteria</taxon>
        <taxon>Bacillati</taxon>
        <taxon>Bacillota</taxon>
        <taxon>Bacilli</taxon>
        <taxon>Bacillales</taxon>
        <taxon>Thermoactinomycetaceae</taxon>
        <taxon>Shimazuella</taxon>
    </lineage>
</organism>
<protein>
    <submittedName>
        <fullName evidence="4">GNAT family N-acetyltransferase</fullName>
    </submittedName>
</protein>
<feature type="domain" description="N-acetyltransferase" evidence="3">
    <location>
        <begin position="2"/>
        <end position="157"/>
    </location>
</feature>
<keyword evidence="5" id="KW-1185">Reference proteome</keyword>
<evidence type="ECO:0000313" key="4">
    <source>
        <dbReference type="EMBL" id="MXQ52309.1"/>
    </source>
</evidence>
<dbReference type="InterPro" id="IPR050680">
    <property type="entry name" value="YpeA/RimI_acetyltransf"/>
</dbReference>
<evidence type="ECO:0000256" key="2">
    <source>
        <dbReference type="ARBA" id="ARBA00023315"/>
    </source>
</evidence>
<evidence type="ECO:0000256" key="1">
    <source>
        <dbReference type="ARBA" id="ARBA00022679"/>
    </source>
</evidence>
<comment type="caution">
    <text evidence="4">The sequence shown here is derived from an EMBL/GenBank/DDBJ whole genome shotgun (WGS) entry which is preliminary data.</text>
</comment>
<evidence type="ECO:0000313" key="5">
    <source>
        <dbReference type="Proteomes" id="UP000430692"/>
    </source>
</evidence>
<dbReference type="SUPFAM" id="SSF55729">
    <property type="entry name" value="Acyl-CoA N-acyltransferases (Nat)"/>
    <property type="match status" value="1"/>
</dbReference>